<dbReference type="PANTHER" id="PTHR43537">
    <property type="entry name" value="TRANSCRIPTIONAL REGULATOR, GNTR FAMILY"/>
    <property type="match status" value="1"/>
</dbReference>
<sequence length="235" mass="26329">MSSVKRSSAQQLRDALEDDIINGRLTPGERLDPEALGREFSVSRTPVREAIQQLVASGLVTVSPKKGTFVARIGIDQLIEMFEVMAELEGMCGRLAARRISEEELAALREALARCEAAAEAGDTDEYYYENETFHDCIYTASHNGFLAQEARQLKQRLKPYRRLQLQVRQRMGGSLAEHRKIVAAIEQGEAELAEQSLREHVLIQGERFSDFIASVKKLDASATRLDPSHDRTRA</sequence>
<name>A0A368TTJ6_9GAMM</name>
<keyword evidence="2" id="KW-0238">DNA-binding</keyword>
<dbReference type="Pfam" id="PF07729">
    <property type="entry name" value="FCD"/>
    <property type="match status" value="1"/>
</dbReference>
<evidence type="ECO:0000313" key="5">
    <source>
        <dbReference type="EMBL" id="RCV88014.1"/>
    </source>
</evidence>
<protein>
    <submittedName>
        <fullName evidence="5">GntR family transcriptional regulator</fullName>
    </submittedName>
</protein>
<dbReference type="SUPFAM" id="SSF48008">
    <property type="entry name" value="GntR ligand-binding domain-like"/>
    <property type="match status" value="1"/>
</dbReference>
<evidence type="ECO:0000313" key="6">
    <source>
        <dbReference type="Proteomes" id="UP000252405"/>
    </source>
</evidence>
<evidence type="ECO:0000256" key="1">
    <source>
        <dbReference type="ARBA" id="ARBA00023015"/>
    </source>
</evidence>
<dbReference type="Gene3D" id="1.10.10.10">
    <property type="entry name" value="Winged helix-like DNA-binding domain superfamily/Winged helix DNA-binding domain"/>
    <property type="match status" value="1"/>
</dbReference>
<dbReference type="GO" id="GO:0003677">
    <property type="term" value="F:DNA binding"/>
    <property type="evidence" value="ECO:0007669"/>
    <property type="project" value="UniProtKB-KW"/>
</dbReference>
<dbReference type="InterPro" id="IPR008920">
    <property type="entry name" value="TF_FadR/GntR_C"/>
</dbReference>
<dbReference type="InterPro" id="IPR011711">
    <property type="entry name" value="GntR_C"/>
</dbReference>
<keyword evidence="3" id="KW-0804">Transcription</keyword>
<comment type="caution">
    <text evidence="5">The sequence shown here is derived from an EMBL/GenBank/DDBJ whole genome shotgun (WGS) entry which is preliminary data.</text>
</comment>
<reference evidence="5 6" key="1">
    <citation type="submission" date="2018-07" db="EMBL/GenBank/DDBJ databases">
        <title>Halomonas montanilacus sp. nov., isolated from Lake Pengyan on Tibetan Plateau.</title>
        <authorList>
            <person name="Lu H."/>
            <person name="Xing P."/>
            <person name="Wu Q."/>
        </authorList>
    </citation>
    <scope>NUCLEOTIDE SEQUENCE [LARGE SCALE GENOMIC DNA]</scope>
    <source>
        <strain evidence="5 6">PYC7W</strain>
    </source>
</reference>
<evidence type="ECO:0000259" key="4">
    <source>
        <dbReference type="PROSITE" id="PS50949"/>
    </source>
</evidence>
<gene>
    <name evidence="5" type="ORF">DU505_15325</name>
</gene>
<dbReference type="SMART" id="SM00895">
    <property type="entry name" value="FCD"/>
    <property type="match status" value="1"/>
</dbReference>
<dbReference type="Proteomes" id="UP000252405">
    <property type="component" value="Unassembled WGS sequence"/>
</dbReference>
<proteinExistence type="predicted"/>
<dbReference type="SMART" id="SM00345">
    <property type="entry name" value="HTH_GNTR"/>
    <property type="match status" value="1"/>
</dbReference>
<dbReference type="AlphaFoldDB" id="A0A368TTJ6"/>
<dbReference type="InterPro" id="IPR036390">
    <property type="entry name" value="WH_DNA-bd_sf"/>
</dbReference>
<dbReference type="PANTHER" id="PTHR43537:SF49">
    <property type="entry name" value="TRANSCRIPTIONAL REGULATORY PROTEIN"/>
    <property type="match status" value="1"/>
</dbReference>
<evidence type="ECO:0000256" key="3">
    <source>
        <dbReference type="ARBA" id="ARBA00023163"/>
    </source>
</evidence>
<dbReference type="InterPro" id="IPR036388">
    <property type="entry name" value="WH-like_DNA-bd_sf"/>
</dbReference>
<dbReference type="GO" id="GO:0003700">
    <property type="term" value="F:DNA-binding transcription factor activity"/>
    <property type="evidence" value="ECO:0007669"/>
    <property type="project" value="InterPro"/>
</dbReference>
<keyword evidence="6" id="KW-1185">Reference proteome</keyword>
<dbReference type="Pfam" id="PF00392">
    <property type="entry name" value="GntR"/>
    <property type="match status" value="1"/>
</dbReference>
<dbReference type="Gene3D" id="1.20.120.530">
    <property type="entry name" value="GntR ligand-binding domain-like"/>
    <property type="match status" value="1"/>
</dbReference>
<dbReference type="InterPro" id="IPR000524">
    <property type="entry name" value="Tscrpt_reg_HTH_GntR"/>
</dbReference>
<dbReference type="RefSeq" id="WP_114479861.1">
    <property type="nucleotide sequence ID" value="NZ_QPII01000012.1"/>
</dbReference>
<evidence type="ECO:0000256" key="2">
    <source>
        <dbReference type="ARBA" id="ARBA00023125"/>
    </source>
</evidence>
<dbReference type="PROSITE" id="PS50949">
    <property type="entry name" value="HTH_GNTR"/>
    <property type="match status" value="1"/>
</dbReference>
<dbReference type="SUPFAM" id="SSF46785">
    <property type="entry name" value="Winged helix' DNA-binding domain"/>
    <property type="match status" value="1"/>
</dbReference>
<dbReference type="CDD" id="cd07377">
    <property type="entry name" value="WHTH_GntR"/>
    <property type="match status" value="1"/>
</dbReference>
<dbReference type="OrthoDB" id="9799812at2"/>
<keyword evidence="1" id="KW-0805">Transcription regulation</keyword>
<accession>A0A368TTJ6</accession>
<feature type="domain" description="HTH gntR-type" evidence="4">
    <location>
        <begin position="6"/>
        <end position="73"/>
    </location>
</feature>
<dbReference type="EMBL" id="QPII01000012">
    <property type="protein sequence ID" value="RCV88014.1"/>
    <property type="molecule type" value="Genomic_DNA"/>
</dbReference>
<organism evidence="5 6">
    <name type="scientific">Billgrantia montanilacus</name>
    <dbReference type="NCBI Taxonomy" id="2282305"/>
    <lineage>
        <taxon>Bacteria</taxon>
        <taxon>Pseudomonadati</taxon>
        <taxon>Pseudomonadota</taxon>
        <taxon>Gammaproteobacteria</taxon>
        <taxon>Oceanospirillales</taxon>
        <taxon>Halomonadaceae</taxon>
        <taxon>Billgrantia</taxon>
    </lineage>
</organism>